<accession>A0A9Q1LYX0</accession>
<protein>
    <recommendedName>
        <fullName evidence="1">FBD domain-containing protein</fullName>
    </recommendedName>
</protein>
<evidence type="ECO:0000259" key="1">
    <source>
        <dbReference type="SMART" id="SM00579"/>
    </source>
</evidence>
<dbReference type="SMART" id="SM00579">
    <property type="entry name" value="FBD"/>
    <property type="match status" value="1"/>
</dbReference>
<dbReference type="OrthoDB" id="1300924at2759"/>
<organism evidence="2 3">
    <name type="scientific">Anisodus acutangulus</name>
    <dbReference type="NCBI Taxonomy" id="402998"/>
    <lineage>
        <taxon>Eukaryota</taxon>
        <taxon>Viridiplantae</taxon>
        <taxon>Streptophyta</taxon>
        <taxon>Embryophyta</taxon>
        <taxon>Tracheophyta</taxon>
        <taxon>Spermatophyta</taxon>
        <taxon>Magnoliopsida</taxon>
        <taxon>eudicotyledons</taxon>
        <taxon>Gunneridae</taxon>
        <taxon>Pentapetalae</taxon>
        <taxon>asterids</taxon>
        <taxon>lamiids</taxon>
        <taxon>Solanales</taxon>
        <taxon>Solanaceae</taxon>
        <taxon>Solanoideae</taxon>
        <taxon>Hyoscyameae</taxon>
        <taxon>Anisodus</taxon>
    </lineage>
</organism>
<dbReference type="Proteomes" id="UP001152561">
    <property type="component" value="Unassembled WGS sequence"/>
</dbReference>
<gene>
    <name evidence="2" type="ORF">K7X08_032383</name>
</gene>
<proteinExistence type="predicted"/>
<sequence>MSFIIVVSVAFPCFDMFWFDYLVYKFLSLLELKGLPSPPSSRKLLNTSLEQLDFPGFCSLLHSSADLETMVIDWENHESRILLSTFTNENEDGKFHKHNCKCSLLNLKTVKLINFHGPLSKNKFVLPLVEYFLEHAAALGKLVIVARFEGCDVSWDYVEMAQEFLSFPRSSPHASVVFSHQ</sequence>
<evidence type="ECO:0000313" key="3">
    <source>
        <dbReference type="Proteomes" id="UP001152561"/>
    </source>
</evidence>
<evidence type="ECO:0000313" key="2">
    <source>
        <dbReference type="EMBL" id="KAJ8546506.1"/>
    </source>
</evidence>
<dbReference type="EMBL" id="JAJAGQ010000013">
    <property type="protein sequence ID" value="KAJ8546506.1"/>
    <property type="molecule type" value="Genomic_DNA"/>
</dbReference>
<name>A0A9Q1LYX0_9SOLA</name>
<keyword evidence="3" id="KW-1185">Reference proteome</keyword>
<reference evidence="3" key="1">
    <citation type="journal article" date="2023" name="Proc. Natl. Acad. Sci. U.S.A.">
        <title>Genomic and structural basis for evolution of tropane alkaloid biosynthesis.</title>
        <authorList>
            <person name="Wanga Y.-J."/>
            <person name="Taina T."/>
            <person name="Yua J.-Y."/>
            <person name="Lia J."/>
            <person name="Xua B."/>
            <person name="Chenc J."/>
            <person name="D'Auriad J.C."/>
            <person name="Huanga J.-P."/>
            <person name="Huanga S.-X."/>
        </authorList>
    </citation>
    <scope>NUCLEOTIDE SEQUENCE [LARGE SCALE GENOMIC DNA]</scope>
    <source>
        <strain evidence="3">cv. KIB-2019</strain>
    </source>
</reference>
<dbReference type="AlphaFoldDB" id="A0A9Q1LYX0"/>
<dbReference type="InterPro" id="IPR006566">
    <property type="entry name" value="FBD"/>
</dbReference>
<dbReference type="Pfam" id="PF08387">
    <property type="entry name" value="FBD"/>
    <property type="match status" value="1"/>
</dbReference>
<feature type="domain" description="FBD" evidence="1">
    <location>
        <begin position="101"/>
        <end position="179"/>
    </location>
</feature>
<comment type="caution">
    <text evidence="2">The sequence shown here is derived from an EMBL/GenBank/DDBJ whole genome shotgun (WGS) entry which is preliminary data.</text>
</comment>